<name>F2ID37_FLUTR</name>
<evidence type="ECO:0000313" key="1">
    <source>
        <dbReference type="EMBL" id="AEA44431.1"/>
    </source>
</evidence>
<proteinExistence type="predicted"/>
<sequence length="37" mass="4064">MLKKSNNKHVLNTTLPSGIYLVKVSGLDSKPVRLVVN</sequence>
<reference evidence="2" key="2">
    <citation type="submission" date="2011-02" db="EMBL/GenBank/DDBJ databases">
        <title>The complete genome of Fluviicola taffensis DSM 16823.</title>
        <authorList>
            <consortium name="US DOE Joint Genome Institute (JGI-PGF)"/>
            <person name="Lucas S."/>
            <person name="Copeland A."/>
            <person name="Lapidus A."/>
            <person name="Bruce D."/>
            <person name="Goodwin L."/>
            <person name="Pitluck S."/>
            <person name="Kyrpides N."/>
            <person name="Mavromatis K."/>
            <person name="Ivanova N."/>
            <person name="Mikhailova N."/>
            <person name="Pagani I."/>
            <person name="Chertkov O."/>
            <person name="Detter J.C."/>
            <person name="Han C."/>
            <person name="Tapia R."/>
            <person name="Land M."/>
            <person name="Hauser L."/>
            <person name="Markowitz V."/>
            <person name="Cheng J.-F."/>
            <person name="Hugenholtz P."/>
            <person name="Woyke T."/>
            <person name="Wu D."/>
            <person name="Tindall B."/>
            <person name="Pomrenke H.G."/>
            <person name="Brambilla E."/>
            <person name="Klenk H.-P."/>
            <person name="Eisen J.A."/>
        </authorList>
    </citation>
    <scope>NUCLEOTIDE SEQUENCE [LARGE SCALE GENOMIC DNA]</scope>
    <source>
        <strain evidence="2">DSM 16823 / RW262 / RW262</strain>
    </source>
</reference>
<dbReference type="HOGENOM" id="CLU_3343953_0_0_10"/>
<keyword evidence="2" id="KW-1185">Reference proteome</keyword>
<evidence type="ECO:0000313" key="2">
    <source>
        <dbReference type="Proteomes" id="UP000007463"/>
    </source>
</evidence>
<dbReference type="EMBL" id="CP002542">
    <property type="protein sequence ID" value="AEA44431.1"/>
    <property type="molecule type" value="Genomic_DNA"/>
</dbReference>
<dbReference type="STRING" id="755732.Fluta_2446"/>
<dbReference type="Proteomes" id="UP000007463">
    <property type="component" value="Chromosome"/>
</dbReference>
<evidence type="ECO:0008006" key="3">
    <source>
        <dbReference type="Google" id="ProtNLM"/>
    </source>
</evidence>
<accession>F2ID37</accession>
<gene>
    <name evidence="1" type="ordered locus">Fluta_2446</name>
</gene>
<dbReference type="AlphaFoldDB" id="F2ID37"/>
<organism evidence="1 2">
    <name type="scientific">Fluviicola taffensis (strain DSM 16823 / NCIMB 13979 / RW262)</name>
    <dbReference type="NCBI Taxonomy" id="755732"/>
    <lineage>
        <taxon>Bacteria</taxon>
        <taxon>Pseudomonadati</taxon>
        <taxon>Bacteroidota</taxon>
        <taxon>Flavobacteriia</taxon>
        <taxon>Flavobacteriales</taxon>
        <taxon>Crocinitomicaceae</taxon>
        <taxon>Fluviicola</taxon>
    </lineage>
</organism>
<dbReference type="KEGG" id="fte:Fluta_2446"/>
<reference evidence="1 2" key="1">
    <citation type="journal article" date="2011" name="Stand. Genomic Sci.">
        <title>Complete genome sequence of the gliding freshwater bacterium Fluviicola taffensis type strain (RW262).</title>
        <authorList>
            <person name="Woyke T."/>
            <person name="Chertkov O."/>
            <person name="Lapidus A."/>
            <person name="Nolan M."/>
            <person name="Lucas S."/>
            <person name="Del Rio T.G."/>
            <person name="Tice H."/>
            <person name="Cheng J.F."/>
            <person name="Tapia R."/>
            <person name="Han C."/>
            <person name="Goodwin L."/>
            <person name="Pitluck S."/>
            <person name="Liolios K."/>
            <person name="Pagani I."/>
            <person name="Ivanova N."/>
            <person name="Huntemann M."/>
            <person name="Mavromatis K."/>
            <person name="Mikhailova N."/>
            <person name="Pati A."/>
            <person name="Chen A."/>
            <person name="Palaniappan K."/>
            <person name="Land M."/>
            <person name="Hauser L."/>
            <person name="Brambilla E.M."/>
            <person name="Rohde M."/>
            <person name="Mwirichia R."/>
            <person name="Sikorski J."/>
            <person name="Tindall B.J."/>
            <person name="Goker M."/>
            <person name="Bristow J."/>
            <person name="Eisen J.A."/>
            <person name="Markowitz V."/>
            <person name="Hugenholtz P."/>
            <person name="Klenk H.P."/>
            <person name="Kyrpides N.C."/>
        </authorList>
    </citation>
    <scope>NUCLEOTIDE SEQUENCE [LARGE SCALE GENOMIC DNA]</scope>
    <source>
        <strain evidence="2">DSM 16823 / RW262 / RW262</strain>
    </source>
</reference>
<protein>
    <recommendedName>
        <fullName evidence="3">Secretion system C-terminal sorting domain-containing protein</fullName>
    </recommendedName>
</protein>